<name>A0A0K2THU2_LEPSM</name>
<protein>
    <submittedName>
        <fullName evidence="1">Uncharacterized protein</fullName>
    </submittedName>
</protein>
<dbReference type="EMBL" id="HACA01008257">
    <property type="protein sequence ID" value="CDW25618.1"/>
    <property type="molecule type" value="Transcribed_RNA"/>
</dbReference>
<reference evidence="1" key="1">
    <citation type="submission" date="2014-05" db="EMBL/GenBank/DDBJ databases">
        <authorList>
            <person name="Chronopoulou M."/>
        </authorList>
    </citation>
    <scope>NUCLEOTIDE SEQUENCE</scope>
    <source>
        <tissue evidence="1">Whole organism</tissue>
    </source>
</reference>
<proteinExistence type="predicted"/>
<dbReference type="AlphaFoldDB" id="A0A0K2THU2"/>
<organism evidence="1">
    <name type="scientific">Lepeophtheirus salmonis</name>
    <name type="common">Salmon louse</name>
    <name type="synonym">Caligus salmonis</name>
    <dbReference type="NCBI Taxonomy" id="72036"/>
    <lineage>
        <taxon>Eukaryota</taxon>
        <taxon>Metazoa</taxon>
        <taxon>Ecdysozoa</taxon>
        <taxon>Arthropoda</taxon>
        <taxon>Crustacea</taxon>
        <taxon>Multicrustacea</taxon>
        <taxon>Hexanauplia</taxon>
        <taxon>Copepoda</taxon>
        <taxon>Siphonostomatoida</taxon>
        <taxon>Caligidae</taxon>
        <taxon>Lepeophtheirus</taxon>
    </lineage>
</organism>
<evidence type="ECO:0000313" key="1">
    <source>
        <dbReference type="EMBL" id="CDW25618.1"/>
    </source>
</evidence>
<sequence>MRLCQVNDGINSKGNDKRSCHMNVTY</sequence>
<accession>A0A0K2THU2</accession>